<dbReference type="SMART" id="SM00050">
    <property type="entry name" value="DISIN"/>
    <property type="match status" value="1"/>
</dbReference>
<reference evidence="12" key="2">
    <citation type="submission" date="2025-08" db="UniProtKB">
        <authorList>
            <consortium name="Ensembl"/>
        </authorList>
    </citation>
    <scope>IDENTIFICATION</scope>
</reference>
<evidence type="ECO:0000256" key="6">
    <source>
        <dbReference type="PROSITE-ProRule" id="PRU00068"/>
    </source>
</evidence>
<evidence type="ECO:0000256" key="8">
    <source>
        <dbReference type="SAM" id="MobiDB-lite"/>
    </source>
</evidence>
<feature type="binding site" evidence="7">
    <location>
        <position position="373"/>
    </location>
    <ligand>
        <name>Zn(2+)</name>
        <dbReference type="ChEBI" id="CHEBI:29105"/>
        <note>catalytic</note>
    </ligand>
</feature>
<dbReference type="Gene3D" id="3.40.390.10">
    <property type="entry name" value="Collagenase (Catalytic Domain)"/>
    <property type="match status" value="1"/>
</dbReference>
<dbReference type="InterPro" id="IPR036436">
    <property type="entry name" value="Disintegrin_dom_sf"/>
</dbReference>
<name>A0A4X1TCR5_PIG</name>
<evidence type="ECO:0000256" key="4">
    <source>
        <dbReference type="ARBA" id="ARBA00023136"/>
    </source>
</evidence>
<sequence length="875" mass="97270">MADSVRDTASILPSPRKNQVALKKGKIKFQTWAQQKKDLRLRPVPGSSCISLRTVFLLVIFLPSMYCDLGSVYHSSYEIVIPQSLAVEGREDPEEEVSYTLPMQGQKQLLHLKVKRDYFVHNFPVFSYRNGILGQAVPFISRDCHYEGYVEGVPGSFVSVNICSGLRGFLVKEEQSYGIEPMHSSKRFEHVLYTMAHEARVSCSVTSNDSQVAPASQQQDSSKPRSLQAPSYLWSHTKYVEMFVVVNHQRFQMWGSDANETVQRVMDIIALANSFTREINTEVVLAGMEIWTEGDLAEVPVDLRVALRNFNSWRQEKLVHRVKHDVAHMIVGHRPKEDMGQAFLNGACSSDFAAAVESFHHEDVLLFAALMVHQLGHNLGMQHDHSACVCKDAHFCLMLENITKESGFSNCSFDFFHQFLWEHKGACLFNKPGHKRRLRRNGRCGNGVVEDDEQCDCGSDCDIHPCCDQTCRLKQNAECSDGLCCDKCRLRYKGFPCRPALGECDLPEYCDGSSGECPPDSYKQDGTMCERIHYCARGRCKNPDNQCMDIFGFPARSAPENCYISMNRRGDRFGNCGITTLPRLSYVKCVDDHIFCGKLVCTNVKQLPQIKPNQTLIQVPHEDDICWSMDIYNITDVPDDGAVQAGTLCAPQKVCINHLCSDYTVLEYNCEPAEMCNGKGVCNNFRHCHCEAGYAPPDCRYPGNGGSVDSGPPGKSTEIQNEDVGGGGVIQHRSDFISINKIVFILPVFLLLLLLVLIIFITIRTGLESVETPGRTSEQGSEETTSEAFFTEFLPVGPVEDWIEGEQPEEKAPPPEEAPPPQEAPPPEAPPPEAPPPEAPPPQAPPPEAPPPEAPPPGTPTAPPPPHPSDPTPNI</sequence>
<dbReference type="Pfam" id="PF08516">
    <property type="entry name" value="ADAM_CR"/>
    <property type="match status" value="1"/>
</dbReference>
<proteinExistence type="predicted"/>
<evidence type="ECO:0000313" key="12">
    <source>
        <dbReference type="Ensembl" id="ENSSSCP00070012519.1"/>
    </source>
</evidence>
<dbReference type="InterPro" id="IPR001590">
    <property type="entry name" value="Peptidase_M12B"/>
</dbReference>
<feature type="domain" description="Disintegrin" evidence="10">
    <location>
        <begin position="441"/>
        <end position="525"/>
    </location>
</feature>
<dbReference type="InterPro" id="IPR006586">
    <property type="entry name" value="ADAM_Cys-rich"/>
</dbReference>
<protein>
    <recommendedName>
        <fullName evidence="14">Disintegrin and metalloproteinase domain-containing protein 1a-like</fullName>
    </recommendedName>
</protein>
<dbReference type="InterPro" id="IPR000742">
    <property type="entry name" value="EGF"/>
</dbReference>
<dbReference type="Ensembl" id="ENSSSCT00070015143.1">
    <property type="protein sequence ID" value="ENSSSCP00070012519.1"/>
    <property type="gene ID" value="ENSSSCG00070007854.1"/>
</dbReference>
<dbReference type="GO" id="GO:0046872">
    <property type="term" value="F:metal ion binding"/>
    <property type="evidence" value="ECO:0007669"/>
    <property type="project" value="UniProtKB-KW"/>
</dbReference>
<evidence type="ECO:0000256" key="7">
    <source>
        <dbReference type="PROSITE-ProRule" id="PRU00276"/>
    </source>
</evidence>
<reference evidence="12 13" key="1">
    <citation type="submission" date="2017-08" db="EMBL/GenBank/DDBJ databases">
        <title>USMARCv1.0.</title>
        <authorList>
            <person name="Hannum G.I."/>
            <person name="Koren S."/>
            <person name="Schroeder S.G."/>
            <person name="Chin S.C."/>
            <person name="Nonneman D.J."/>
            <person name="Becker S.A."/>
            <person name="Rosen B.D."/>
            <person name="Bickhart D.M."/>
            <person name="Putnam N.H."/>
            <person name="Green R.E."/>
            <person name="Tuggle C.K."/>
            <person name="Liu H."/>
            <person name="Rohrer G.A."/>
            <person name="Warr A."/>
            <person name="Hall R."/>
            <person name="Kim K."/>
            <person name="Hume D.A."/>
            <person name="Talbot R."/>
            <person name="Chow W."/>
            <person name="Howe K."/>
            <person name="Schwartz A.S."/>
            <person name="Watson M."/>
            <person name="Archibald A.L."/>
            <person name="Phillippy A.M."/>
            <person name="Smith T.P.L."/>
        </authorList>
    </citation>
    <scope>NUCLEOTIDE SEQUENCE [LARGE SCALE GENOMIC DNA]</scope>
</reference>
<evidence type="ECO:0008006" key="14">
    <source>
        <dbReference type="Google" id="ProtNLM"/>
    </source>
</evidence>
<dbReference type="InterPro" id="IPR001762">
    <property type="entry name" value="Disintegrin_dom"/>
</dbReference>
<feature type="disulfide bond" evidence="6">
    <location>
        <begin position="497"/>
        <end position="517"/>
    </location>
</feature>
<feature type="domain" description="Peptidase M12B" evidence="11">
    <location>
        <begin position="238"/>
        <end position="432"/>
    </location>
</feature>
<evidence type="ECO:0000256" key="2">
    <source>
        <dbReference type="ARBA" id="ARBA00022692"/>
    </source>
</evidence>
<dbReference type="SUPFAM" id="SSF57552">
    <property type="entry name" value="Blood coagulation inhibitor (disintegrin)"/>
    <property type="match status" value="1"/>
</dbReference>
<feature type="compositionally biased region" description="Pro residues" evidence="8">
    <location>
        <begin position="815"/>
        <end position="875"/>
    </location>
</feature>
<dbReference type="GO" id="GO:0016020">
    <property type="term" value="C:membrane"/>
    <property type="evidence" value="ECO:0007669"/>
    <property type="project" value="UniProtKB-SubCell"/>
</dbReference>
<dbReference type="PROSITE" id="PS50215">
    <property type="entry name" value="ADAM_MEPRO"/>
    <property type="match status" value="1"/>
</dbReference>
<dbReference type="FunFam" id="4.10.70.10:FF:000001">
    <property type="entry name" value="Disintegrin and metalloproteinase domain-containing protein 22"/>
    <property type="match status" value="1"/>
</dbReference>
<feature type="region of interest" description="Disordered" evidence="8">
    <location>
        <begin position="806"/>
        <end position="875"/>
    </location>
</feature>
<dbReference type="PROSITE" id="PS01186">
    <property type="entry name" value="EGF_2"/>
    <property type="match status" value="1"/>
</dbReference>
<dbReference type="CDD" id="cd04269">
    <property type="entry name" value="ZnMc_adamalysin_II_like"/>
    <property type="match status" value="1"/>
</dbReference>
<feature type="region of interest" description="Disordered" evidence="8">
    <location>
        <begin position="771"/>
        <end position="793"/>
    </location>
</feature>
<dbReference type="SMART" id="SM00608">
    <property type="entry name" value="ACR"/>
    <property type="match status" value="1"/>
</dbReference>
<evidence type="ECO:0000256" key="3">
    <source>
        <dbReference type="ARBA" id="ARBA00022989"/>
    </source>
</evidence>
<dbReference type="Pfam" id="PF00200">
    <property type="entry name" value="Disintegrin"/>
    <property type="match status" value="1"/>
</dbReference>
<keyword evidence="7" id="KW-0862">Zinc</keyword>
<evidence type="ECO:0000256" key="1">
    <source>
        <dbReference type="ARBA" id="ARBA00004479"/>
    </source>
</evidence>
<dbReference type="PROSITE" id="PS00427">
    <property type="entry name" value="DISINTEGRIN_1"/>
    <property type="match status" value="1"/>
</dbReference>
<dbReference type="InterPro" id="IPR002870">
    <property type="entry name" value="Peptidase_M12B_N"/>
</dbReference>
<feature type="binding site" evidence="7">
    <location>
        <position position="377"/>
    </location>
    <ligand>
        <name>Zn(2+)</name>
        <dbReference type="ChEBI" id="CHEBI:29105"/>
        <note>catalytic</note>
    </ligand>
</feature>
<dbReference type="PANTHER" id="PTHR11905">
    <property type="entry name" value="ADAM A DISINTEGRIN AND METALLOPROTEASE DOMAIN"/>
    <property type="match status" value="1"/>
</dbReference>
<feature type="transmembrane region" description="Helical" evidence="9">
    <location>
        <begin position="742"/>
        <end position="763"/>
    </location>
</feature>
<dbReference type="GO" id="GO:0006508">
    <property type="term" value="P:proteolysis"/>
    <property type="evidence" value="ECO:0007669"/>
    <property type="project" value="InterPro"/>
</dbReference>
<dbReference type="Pfam" id="PF01421">
    <property type="entry name" value="Reprolysin"/>
    <property type="match status" value="1"/>
</dbReference>
<dbReference type="Gene3D" id="4.10.70.10">
    <property type="entry name" value="Disintegrin domain"/>
    <property type="match status" value="1"/>
</dbReference>
<keyword evidence="5 6" id="KW-1015">Disulfide bond</keyword>
<evidence type="ECO:0000313" key="13">
    <source>
        <dbReference type="Proteomes" id="UP000314985"/>
    </source>
</evidence>
<dbReference type="Proteomes" id="UP000314985">
    <property type="component" value="Chromosome 14"/>
</dbReference>
<dbReference type="InterPro" id="IPR018358">
    <property type="entry name" value="Disintegrin_CS"/>
</dbReference>
<evidence type="ECO:0000259" key="10">
    <source>
        <dbReference type="PROSITE" id="PS50214"/>
    </source>
</evidence>
<evidence type="ECO:0000256" key="9">
    <source>
        <dbReference type="SAM" id="Phobius"/>
    </source>
</evidence>
<dbReference type="Pfam" id="PF01562">
    <property type="entry name" value="Pep_M12B_propep"/>
    <property type="match status" value="1"/>
</dbReference>
<dbReference type="PANTHER" id="PTHR11905:SF120">
    <property type="entry name" value="DISINTEGRIN AND METALLOPROTEINASE DOMAIN-CONTAINING PROTEIN 1A"/>
    <property type="match status" value="1"/>
</dbReference>
<dbReference type="InterPro" id="IPR024079">
    <property type="entry name" value="MetalloPept_cat_dom_sf"/>
</dbReference>
<keyword evidence="7" id="KW-0479">Metal-binding</keyword>
<evidence type="ECO:0000259" key="11">
    <source>
        <dbReference type="PROSITE" id="PS50215"/>
    </source>
</evidence>
<accession>A0A4X1TCR5</accession>
<evidence type="ECO:0000256" key="5">
    <source>
        <dbReference type="ARBA" id="ARBA00023157"/>
    </source>
</evidence>
<feature type="binding site" evidence="7">
    <location>
        <position position="383"/>
    </location>
    <ligand>
        <name>Zn(2+)</name>
        <dbReference type="ChEBI" id="CHEBI:29105"/>
        <note>catalytic</note>
    </ligand>
</feature>
<dbReference type="FunFam" id="3.40.390.10:FF:000002">
    <property type="entry name" value="Disintegrin and metalloproteinase domain-containing protein 22"/>
    <property type="match status" value="1"/>
</dbReference>
<organism evidence="12 13">
    <name type="scientific">Sus scrofa</name>
    <name type="common">Pig</name>
    <dbReference type="NCBI Taxonomy" id="9823"/>
    <lineage>
        <taxon>Eukaryota</taxon>
        <taxon>Metazoa</taxon>
        <taxon>Chordata</taxon>
        <taxon>Craniata</taxon>
        <taxon>Vertebrata</taxon>
        <taxon>Euteleostomi</taxon>
        <taxon>Mammalia</taxon>
        <taxon>Eutheria</taxon>
        <taxon>Laurasiatheria</taxon>
        <taxon>Artiodactyla</taxon>
        <taxon>Suina</taxon>
        <taxon>Suidae</taxon>
        <taxon>Sus</taxon>
    </lineage>
</organism>
<dbReference type="PRINTS" id="PR00289">
    <property type="entry name" value="DISINTEGRIN"/>
</dbReference>
<keyword evidence="3 9" id="KW-1133">Transmembrane helix</keyword>
<keyword evidence="4 9" id="KW-0472">Membrane</keyword>
<dbReference type="InterPro" id="IPR034027">
    <property type="entry name" value="Reprolysin_adamalysin"/>
</dbReference>
<comment type="subcellular location">
    <subcellularLocation>
        <location evidence="1">Membrane</location>
        <topology evidence="1">Single-pass type I membrane protein</topology>
    </subcellularLocation>
</comment>
<keyword evidence="2 9" id="KW-0812">Transmembrane</keyword>
<dbReference type="SUPFAM" id="SSF55486">
    <property type="entry name" value="Metalloproteases ('zincins'), catalytic domain"/>
    <property type="match status" value="1"/>
</dbReference>
<dbReference type="PROSITE" id="PS50214">
    <property type="entry name" value="DISINTEGRIN_2"/>
    <property type="match status" value="1"/>
</dbReference>
<dbReference type="GO" id="GO:0004222">
    <property type="term" value="F:metalloendopeptidase activity"/>
    <property type="evidence" value="ECO:0007669"/>
    <property type="project" value="InterPro"/>
</dbReference>
<comment type="caution">
    <text evidence="7">Lacks conserved residue(s) required for the propagation of feature annotation.</text>
</comment>
<dbReference type="AlphaFoldDB" id="A0A4X1TCR5"/>